<dbReference type="Gene3D" id="1.25.40.20">
    <property type="entry name" value="Ankyrin repeat-containing domain"/>
    <property type="match status" value="1"/>
</dbReference>
<evidence type="ECO:0000313" key="7">
    <source>
        <dbReference type="EMBL" id="CAI9102102.1"/>
    </source>
</evidence>
<name>A0AAV1D629_OLDCO</name>
<dbReference type="GO" id="GO:0043531">
    <property type="term" value="F:ADP binding"/>
    <property type="evidence" value="ECO:0007669"/>
    <property type="project" value="InterPro"/>
</dbReference>
<dbReference type="Gene3D" id="1.10.8.430">
    <property type="entry name" value="Helical domain of apoptotic protease-activating factors"/>
    <property type="match status" value="1"/>
</dbReference>
<evidence type="ECO:0000256" key="3">
    <source>
        <dbReference type="ARBA" id="ARBA00022821"/>
    </source>
</evidence>
<dbReference type="GO" id="GO:0006952">
    <property type="term" value="P:defense response"/>
    <property type="evidence" value="ECO:0007669"/>
    <property type="project" value="UniProtKB-KW"/>
</dbReference>
<gene>
    <name evidence="7" type="ORF">OLC1_LOCUS11520</name>
</gene>
<dbReference type="Gene3D" id="3.40.50.300">
    <property type="entry name" value="P-loop containing nucleotide triphosphate hydrolases"/>
    <property type="match status" value="1"/>
</dbReference>
<dbReference type="PRINTS" id="PR00364">
    <property type="entry name" value="DISEASERSIST"/>
</dbReference>
<dbReference type="Pfam" id="PF23598">
    <property type="entry name" value="LRR_14"/>
    <property type="match status" value="1"/>
</dbReference>
<dbReference type="AlphaFoldDB" id="A0AAV1D629"/>
<sequence length="1161" mass="129592">MDKRLYDAAVQGDTASLYQLLEEDPDAIDKSYIICEDMNVLHISAMLGHEEFVKAILQINSPSSHRMCLARDREGKNPLQVAAINGKLEILNLVHHHDGLMQAAFEKAEEGGTILHLCVKYNQLEALKLLLQILTDPKLVGAKNKDGMTILHMAFEFNQNQRRQDIIIYLIENAAGIINLRNADGKTALDLFLEQAGIPSHDSIIFGRNKKLLLKLEGEGGIKDALSRSKAEIGEDAAISGPDPDMFGSFKKKKKHTHTQIPAAMTNSAVTSAVSQQTDLQSTEAMTTNSFPTPPSHPAIGLSNIKNYVTPILDFTNYMLWKEIFLPVFRGHAVIGHIDGSDPCPPSTLAASDDTSSSNPNPAFRTWTQIDSIVLSWIQATVSTEILQAIVRPNSSLTACDAWLTIEKLFHDQLGSRLLQLKFEFHSLKKWELTINEYVTKFKMLADSLTSVGSPIFNDDLVLQILAGLPSTYQSVSTTISHRVPLPNFVEARSMLFLHEVQLQHTTPSSLSTATTALVAASSTDLPQQQSNTPSQQQPSSNRGRGRGRGFQNNQGRGRGRGRNQIFGHDAAMEVIELLTSIEGTPLKTVSIPGMPGIGKTTLANLLYKHPSINFHFHVRAWCYASQSCVKEVLLFEMLNQIVGKTNKLRGRRYLIVIDDIWDAELWNDLKEIFPDDHNGSRILFTTRHHFVATAINSIPYALLLLSSKESCELLLLQVFGRGDCPVGLSMISNHITRNCRGLPLTVTLIAGILKRTTRRKDSWEQVAKTVFKLGAEKNYSESERQVLEGNIFYRHSSFYGYSNAPHTTYLHHHRPYGTTIYSLFNFKVSNGLSFKPRLEHTLGNMLRYKPRVGKGQLSQGTPAMRTRTTGIERFHYDMISKFLKFEVLDLGSVRVENSADTSDLVMISELVHLRYLEIRCRRNEIPWQIGSLTNLETLAISGVIGKIKLPESIWKLASLRNLVSDHGIFIFPVSFVELHSSDMNFPLLANLTSISTLPLQLGIQKLGRRVFSDSGENSTGCSILPGLAFLNELKSLKISFSGEVLSPCKFSSPPNLTKLAMSTSRLPWEELSVIGRLLPNLEVLKLLHRSFEGQQWDMGDGEFPKLKFLKLESLDIEAWNAFAPDHLPLLEQLVDSAKQIMEVQRDMSNVELTVTLCCPL</sequence>
<dbReference type="InterPro" id="IPR027417">
    <property type="entry name" value="P-loop_NTPase"/>
</dbReference>
<evidence type="ECO:0000259" key="5">
    <source>
        <dbReference type="Pfam" id="PF00931"/>
    </source>
</evidence>
<dbReference type="SUPFAM" id="SSF52540">
    <property type="entry name" value="P-loop containing nucleoside triphosphate hydrolases"/>
    <property type="match status" value="1"/>
</dbReference>
<keyword evidence="1" id="KW-0433">Leucine-rich repeat</keyword>
<keyword evidence="2" id="KW-0677">Repeat</keyword>
<organism evidence="7 8">
    <name type="scientific">Oldenlandia corymbosa var. corymbosa</name>
    <dbReference type="NCBI Taxonomy" id="529605"/>
    <lineage>
        <taxon>Eukaryota</taxon>
        <taxon>Viridiplantae</taxon>
        <taxon>Streptophyta</taxon>
        <taxon>Embryophyta</taxon>
        <taxon>Tracheophyta</taxon>
        <taxon>Spermatophyta</taxon>
        <taxon>Magnoliopsida</taxon>
        <taxon>eudicotyledons</taxon>
        <taxon>Gunneridae</taxon>
        <taxon>Pentapetalae</taxon>
        <taxon>asterids</taxon>
        <taxon>lamiids</taxon>
        <taxon>Gentianales</taxon>
        <taxon>Rubiaceae</taxon>
        <taxon>Rubioideae</taxon>
        <taxon>Spermacoceae</taxon>
        <taxon>Hedyotis-Oldenlandia complex</taxon>
        <taxon>Oldenlandia</taxon>
    </lineage>
</organism>
<evidence type="ECO:0000256" key="1">
    <source>
        <dbReference type="ARBA" id="ARBA00022614"/>
    </source>
</evidence>
<dbReference type="InterPro" id="IPR002110">
    <property type="entry name" value="Ankyrin_rpt"/>
</dbReference>
<evidence type="ECO:0000313" key="8">
    <source>
        <dbReference type="Proteomes" id="UP001161247"/>
    </source>
</evidence>
<dbReference type="EMBL" id="OX459121">
    <property type="protein sequence ID" value="CAI9102102.1"/>
    <property type="molecule type" value="Genomic_DNA"/>
</dbReference>
<evidence type="ECO:0000256" key="2">
    <source>
        <dbReference type="ARBA" id="ARBA00022737"/>
    </source>
</evidence>
<evidence type="ECO:0000256" key="4">
    <source>
        <dbReference type="SAM" id="MobiDB-lite"/>
    </source>
</evidence>
<dbReference type="PANTHER" id="PTHR47481">
    <property type="match status" value="1"/>
</dbReference>
<dbReference type="InterPro" id="IPR055414">
    <property type="entry name" value="LRR_R13L4/SHOC2-like"/>
</dbReference>
<feature type="domain" description="Disease resistance R13L4/SHOC-2-like LRR" evidence="6">
    <location>
        <begin position="880"/>
        <end position="975"/>
    </location>
</feature>
<dbReference type="Pfam" id="PF12796">
    <property type="entry name" value="Ank_2"/>
    <property type="match status" value="2"/>
</dbReference>
<dbReference type="InterPro" id="IPR042197">
    <property type="entry name" value="Apaf_helical"/>
</dbReference>
<evidence type="ECO:0000259" key="6">
    <source>
        <dbReference type="Pfam" id="PF23598"/>
    </source>
</evidence>
<dbReference type="InterPro" id="IPR032675">
    <property type="entry name" value="LRR_dom_sf"/>
</dbReference>
<dbReference type="InterPro" id="IPR002182">
    <property type="entry name" value="NB-ARC"/>
</dbReference>
<keyword evidence="3" id="KW-0611">Plant defense</keyword>
<dbReference type="PANTHER" id="PTHR47481:SF29">
    <property type="entry name" value="RETROTRANSPOSON GAG DOMAIN-CONTAINING PROTEIN"/>
    <property type="match status" value="1"/>
</dbReference>
<dbReference type="SMART" id="SM00248">
    <property type="entry name" value="ANK"/>
    <property type="match status" value="4"/>
</dbReference>
<reference evidence="7" key="1">
    <citation type="submission" date="2023-03" db="EMBL/GenBank/DDBJ databases">
        <authorList>
            <person name="Julca I."/>
        </authorList>
    </citation>
    <scope>NUCLEOTIDE SEQUENCE</scope>
</reference>
<dbReference type="Gene3D" id="3.80.10.10">
    <property type="entry name" value="Ribonuclease Inhibitor"/>
    <property type="match status" value="1"/>
</dbReference>
<dbReference type="InterPro" id="IPR036770">
    <property type="entry name" value="Ankyrin_rpt-contain_sf"/>
</dbReference>
<dbReference type="SUPFAM" id="SSF48403">
    <property type="entry name" value="Ankyrin repeat"/>
    <property type="match status" value="1"/>
</dbReference>
<proteinExistence type="predicted"/>
<accession>A0AAV1D629</accession>
<dbReference type="Pfam" id="PF00931">
    <property type="entry name" value="NB-ARC"/>
    <property type="match status" value="1"/>
</dbReference>
<feature type="domain" description="NB-ARC" evidence="5">
    <location>
        <begin position="575"/>
        <end position="721"/>
    </location>
</feature>
<keyword evidence="8" id="KW-1185">Reference proteome</keyword>
<dbReference type="Proteomes" id="UP001161247">
    <property type="component" value="Chromosome 4"/>
</dbReference>
<feature type="region of interest" description="Disordered" evidence="4">
    <location>
        <begin position="522"/>
        <end position="564"/>
    </location>
</feature>
<dbReference type="SUPFAM" id="SSF52058">
    <property type="entry name" value="L domain-like"/>
    <property type="match status" value="1"/>
</dbReference>
<feature type="compositionally biased region" description="Low complexity" evidence="4">
    <location>
        <begin position="522"/>
        <end position="543"/>
    </location>
</feature>
<dbReference type="Pfam" id="PF14223">
    <property type="entry name" value="Retrotran_gag_2"/>
    <property type="match status" value="1"/>
</dbReference>
<protein>
    <submittedName>
        <fullName evidence="7">OLC1v1000311C1</fullName>
    </submittedName>
</protein>